<reference evidence="1 2" key="1">
    <citation type="submission" date="2020-08" db="EMBL/GenBank/DDBJ databases">
        <authorList>
            <person name="Canfield G.S."/>
            <person name="Duerkop B.A."/>
        </authorList>
    </citation>
    <scope>NUCLEOTIDE SEQUENCE [LARGE SCALE GENOMIC DNA]</scope>
</reference>
<protein>
    <submittedName>
        <fullName evidence="1">Uncharacterized protein</fullName>
    </submittedName>
</protein>
<evidence type="ECO:0000313" key="2">
    <source>
        <dbReference type="Proteomes" id="UP000516647"/>
    </source>
</evidence>
<dbReference type="EMBL" id="MT939241">
    <property type="protein sequence ID" value="QOC57497.1"/>
    <property type="molecule type" value="Genomic_DNA"/>
</dbReference>
<sequence length="109" mass="13187">MQMNLSVYEKLIKKDDVGKYFLIDSDRYKTWISGCSRLDAYRMLINTGFINENRAWVFGIENYVELVDRILDGSLEIGRFRFYRVSESTETLEEQLRIERRKCWEVKER</sequence>
<proteinExistence type="predicted"/>
<organism evidence="1 2">
    <name type="scientific">Enterococcus phage 9183</name>
    <dbReference type="NCBI Taxonomy" id="2763102"/>
    <lineage>
        <taxon>Viruses</taxon>
        <taxon>Duplodnaviria</taxon>
        <taxon>Heunggongvirae</taxon>
        <taxon>Uroviricota</taxon>
        <taxon>Caudoviricetes</taxon>
        <taxon>Andrewesvirinae</taxon>
        <taxon>Denvervirus</taxon>
        <taxon>Denvervirus dv9183</taxon>
    </lineage>
</organism>
<keyword evidence="2" id="KW-1185">Reference proteome</keyword>
<name>A0A7L7ST96_9CAUD</name>
<evidence type="ECO:0000313" key="1">
    <source>
        <dbReference type="EMBL" id="QOC57497.1"/>
    </source>
</evidence>
<gene>
    <name evidence="1" type="ORF">phi9183_ORF004</name>
</gene>
<dbReference type="Proteomes" id="UP000516647">
    <property type="component" value="Segment"/>
</dbReference>
<accession>A0A7L7ST96</accession>